<organism evidence="2">
    <name type="scientific">Eucalyptus grandis</name>
    <name type="common">Flooded gum</name>
    <dbReference type="NCBI Taxonomy" id="71139"/>
    <lineage>
        <taxon>Eukaryota</taxon>
        <taxon>Viridiplantae</taxon>
        <taxon>Streptophyta</taxon>
        <taxon>Embryophyta</taxon>
        <taxon>Tracheophyta</taxon>
        <taxon>Spermatophyta</taxon>
        <taxon>Magnoliopsida</taxon>
        <taxon>eudicotyledons</taxon>
        <taxon>Gunneridae</taxon>
        <taxon>Pentapetalae</taxon>
        <taxon>rosids</taxon>
        <taxon>malvids</taxon>
        <taxon>Myrtales</taxon>
        <taxon>Myrtaceae</taxon>
        <taxon>Myrtoideae</taxon>
        <taxon>Eucalypteae</taxon>
        <taxon>Eucalyptus</taxon>
    </lineage>
</organism>
<evidence type="ECO:0000313" key="2">
    <source>
        <dbReference type="EMBL" id="KCW50768.1"/>
    </source>
</evidence>
<protein>
    <recommendedName>
        <fullName evidence="3">Wall-associated receptor kinase C-terminal domain-containing protein</fullName>
    </recommendedName>
</protein>
<accession>A0A059AAA3</accession>
<evidence type="ECO:0008006" key="3">
    <source>
        <dbReference type="Google" id="ProtNLM"/>
    </source>
</evidence>
<dbReference type="InParanoid" id="A0A059AAA3"/>
<evidence type="ECO:0000256" key="1">
    <source>
        <dbReference type="SAM" id="MobiDB-lite"/>
    </source>
</evidence>
<dbReference type="Gramene" id="KCW50768">
    <property type="protein sequence ID" value="KCW50768"/>
    <property type="gene ID" value="EUGRSUZ_J00433"/>
</dbReference>
<feature type="region of interest" description="Disordered" evidence="1">
    <location>
        <begin position="147"/>
        <end position="168"/>
    </location>
</feature>
<proteinExistence type="predicted"/>
<dbReference type="PANTHER" id="PTHR33355:SF11">
    <property type="entry name" value="WALL-ASSOCIATED RECEPTOR KINASE GALACTURONAN-BINDING DOMAIN-CONTAINING PROTEIN"/>
    <property type="match status" value="1"/>
</dbReference>
<name>A0A059AAA3_EUCGR</name>
<gene>
    <name evidence="2" type="ORF">EUGRSUZ_J00433</name>
</gene>
<dbReference type="PANTHER" id="PTHR33355">
    <property type="entry name" value="WALL-ASSOCIATED RECEPTOR KINASE CARBOXY-TERMINAL PROTEIN-RELATED"/>
    <property type="match status" value="1"/>
</dbReference>
<sequence>MSTPIPNCTDFYTCQALPGNPGQSSKPLDSCLLVHDLEELQNGIDPKALNCSGSRWVYKKNATNNGTESEDFRGYELGTRISFDIPDHVPNLCNECERPNGNCGVGLKCICHPRECRDRVISGGGASSKPFEPFVVVSRRRGRCRRRFAPRPEHEGRASGARAEEPVVHVPQQVDRRAVHEYRLAPPEVPLQPLHFQHDLLVDVNA</sequence>
<dbReference type="EMBL" id="KK198762">
    <property type="protein sequence ID" value="KCW50768.1"/>
    <property type="molecule type" value="Genomic_DNA"/>
</dbReference>
<dbReference type="AlphaFoldDB" id="A0A059AAA3"/>
<feature type="compositionally biased region" description="Basic and acidic residues" evidence="1">
    <location>
        <begin position="150"/>
        <end position="167"/>
    </location>
</feature>
<reference evidence="2" key="1">
    <citation type="submission" date="2013-07" db="EMBL/GenBank/DDBJ databases">
        <title>The genome of Eucalyptus grandis.</title>
        <authorList>
            <person name="Schmutz J."/>
            <person name="Hayes R."/>
            <person name="Myburg A."/>
            <person name="Tuskan G."/>
            <person name="Grattapaglia D."/>
            <person name="Rokhsar D.S."/>
        </authorList>
    </citation>
    <scope>NUCLEOTIDE SEQUENCE</scope>
    <source>
        <tissue evidence="2">Leaf extractions</tissue>
    </source>
</reference>